<reference evidence="1 2" key="1">
    <citation type="journal article" date="2019" name="Int. J. Syst. Evol. Microbiol.">
        <title>The Global Catalogue of Microorganisms (GCM) 10K type strain sequencing project: providing services to taxonomists for standard genome sequencing and annotation.</title>
        <authorList>
            <consortium name="The Broad Institute Genomics Platform"/>
            <consortium name="The Broad Institute Genome Sequencing Center for Infectious Disease"/>
            <person name="Wu L."/>
            <person name="Ma J."/>
        </authorList>
    </citation>
    <scope>NUCLEOTIDE SEQUENCE [LARGE SCALE GENOMIC DNA]</scope>
    <source>
        <strain evidence="1 2">PSRA2</strain>
    </source>
</reference>
<gene>
    <name evidence="1" type="ORF">ACFQHK_11465</name>
</gene>
<sequence length="53" mass="5913">MAYQFDCAVDGCSFTAQGATESEVLNSIEDHTQREHPETDLDAQRVRNGIRTV</sequence>
<dbReference type="EMBL" id="JBHSXM010000001">
    <property type="protein sequence ID" value="MFC6837123.1"/>
    <property type="molecule type" value="Genomic_DNA"/>
</dbReference>
<comment type="caution">
    <text evidence="1">The sequence shown here is derived from an EMBL/GenBank/DDBJ whole genome shotgun (WGS) entry which is preliminary data.</text>
</comment>
<dbReference type="AlphaFoldDB" id="A0ABD5UDZ1"/>
<accession>A0ABD5UDZ1</accession>
<dbReference type="Proteomes" id="UP001596406">
    <property type="component" value="Unassembled WGS sequence"/>
</dbReference>
<dbReference type="RefSeq" id="WP_304448793.1">
    <property type="nucleotide sequence ID" value="NZ_JARRAH010000001.1"/>
</dbReference>
<name>A0ABD5UDZ1_9EURY</name>
<dbReference type="InterPro" id="IPR009409">
    <property type="entry name" value="DUF1059"/>
</dbReference>
<evidence type="ECO:0000313" key="1">
    <source>
        <dbReference type="EMBL" id="MFC6837123.1"/>
    </source>
</evidence>
<proteinExistence type="predicted"/>
<evidence type="ECO:0000313" key="2">
    <source>
        <dbReference type="Proteomes" id="UP001596406"/>
    </source>
</evidence>
<protein>
    <submittedName>
        <fullName evidence="1">DUF1059 domain-containing protein</fullName>
    </submittedName>
</protein>
<keyword evidence="2" id="KW-1185">Reference proteome</keyword>
<organism evidence="1 2">
    <name type="scientific">Halomarina ordinaria</name>
    <dbReference type="NCBI Taxonomy" id="3033939"/>
    <lineage>
        <taxon>Archaea</taxon>
        <taxon>Methanobacteriati</taxon>
        <taxon>Methanobacteriota</taxon>
        <taxon>Stenosarchaea group</taxon>
        <taxon>Halobacteria</taxon>
        <taxon>Halobacteriales</taxon>
        <taxon>Natronomonadaceae</taxon>
        <taxon>Halomarina</taxon>
    </lineage>
</organism>
<dbReference type="Pfam" id="PF06348">
    <property type="entry name" value="DUF1059"/>
    <property type="match status" value="1"/>
</dbReference>